<dbReference type="AlphaFoldDB" id="J0XXF4"/>
<organism evidence="2 3">
    <name type="scientific">Saprospira grandis DSM 2844</name>
    <dbReference type="NCBI Taxonomy" id="694433"/>
    <lineage>
        <taxon>Bacteria</taxon>
        <taxon>Pseudomonadati</taxon>
        <taxon>Bacteroidota</taxon>
        <taxon>Saprospiria</taxon>
        <taxon>Saprospirales</taxon>
        <taxon>Saprospiraceae</taxon>
        <taxon>Saprospira</taxon>
    </lineage>
</organism>
<feature type="domain" description="Secretion system C-terminal sorting" evidence="1">
    <location>
        <begin position="407"/>
        <end position="478"/>
    </location>
</feature>
<sequence length="482" mass="53971">MMKNIYLSLWALLLSAPVWGQGNLRVESANIRIANGTEFRVEDSQVHNVASGQIQNEGNFYLDLNYNQDASANYLGSGWLWFEGNANQNIIAGSPFTINRLRVDNGQRLILQNSLFIGQELDLSLNGSLELGSHDIELLPGAIPNNYDLNNYVVTNGSGGLLQEVGAAAVVFPVGNSQYNPATLSNSGTTDVIAIRLEDVVLDRYPIGTPETEGAVFRTWQIEERTAGGSSVTMTLEWEQGQELPNFDRNQSGISHWRSTYWDRSPSWTAATPLGGNRYTQSRSGITSFSPFAVEDYKMDLPIEWLSFEAQRNSADWVQLDWATASEENNQGFELERMLEGESDFSPIAWLDGQGNSQQRTDYQYMDQNDFSGISYYRIKQLDQDGQFSYSLIRAVSGQAQLGNLALFPNPTSQNLFIRLDRIEDQKANLRLYAANGQVVLDKTAFLENNYLLQLNDLPAGAYLLQIQLEDGRSFTRKLTKL</sequence>
<dbReference type="InterPro" id="IPR026444">
    <property type="entry name" value="Secre_tail"/>
</dbReference>
<accession>J0XXF4</accession>
<reference evidence="3" key="1">
    <citation type="journal article" date="2012" name="Stand. Genomic Sci.">
        <title>Permanent draft genome sequence of the gliding predator Saprospira grandis strain Sa g1 (= HR1).</title>
        <authorList>
            <person name="Mavromatis K."/>
            <person name="Chertkov O."/>
            <person name="Lapidus A."/>
            <person name="Nolan M."/>
            <person name="Lucas S."/>
            <person name="Tice H."/>
            <person name="Del Rio T.G."/>
            <person name="Cheng J.F."/>
            <person name="Han C."/>
            <person name="Tapia R."/>
            <person name="Bruce D."/>
            <person name="Goodwin L.A."/>
            <person name="Pitluck S."/>
            <person name="Huntemann M."/>
            <person name="Liolios K."/>
            <person name="Pagani I."/>
            <person name="Ivanova N."/>
            <person name="Mikhailova N."/>
            <person name="Pati A."/>
            <person name="Chen A."/>
            <person name="Palaniappan K."/>
            <person name="Land M."/>
            <person name="Brambilla E.M."/>
            <person name="Rohde M."/>
            <person name="Spring S."/>
            <person name="Goker M."/>
            <person name="Detter J.C."/>
            <person name="Bristow J."/>
            <person name="Eisen J.A."/>
            <person name="Markowitz V."/>
            <person name="Hugenholtz P."/>
            <person name="Kyrpides N.C."/>
            <person name="Klenk H.P."/>
            <person name="Woyke T."/>
        </authorList>
    </citation>
    <scope>NUCLEOTIDE SEQUENCE [LARGE SCALE GENOMIC DNA]</scope>
    <source>
        <strain evidence="3">DSM 2844</strain>
    </source>
</reference>
<dbReference type="Pfam" id="PF18962">
    <property type="entry name" value="Por_Secre_tail"/>
    <property type="match status" value="1"/>
</dbReference>
<evidence type="ECO:0000313" key="2">
    <source>
        <dbReference type="EMBL" id="EJF53756.1"/>
    </source>
</evidence>
<gene>
    <name evidence="2" type="ORF">SapgrDRAFT_2070</name>
</gene>
<dbReference type="NCBIfam" id="TIGR04183">
    <property type="entry name" value="Por_Secre_tail"/>
    <property type="match status" value="1"/>
</dbReference>
<proteinExistence type="predicted"/>
<dbReference type="HOGENOM" id="CLU_520429_0_0_10"/>
<evidence type="ECO:0000259" key="1">
    <source>
        <dbReference type="Pfam" id="PF18962"/>
    </source>
</evidence>
<name>J0XXF4_9BACT</name>
<dbReference type="EMBL" id="JH719942">
    <property type="protein sequence ID" value="EJF53756.1"/>
    <property type="molecule type" value="Genomic_DNA"/>
</dbReference>
<evidence type="ECO:0000313" key="3">
    <source>
        <dbReference type="Proteomes" id="UP000005113"/>
    </source>
</evidence>
<protein>
    <recommendedName>
        <fullName evidence="1">Secretion system C-terminal sorting domain-containing protein</fullName>
    </recommendedName>
</protein>
<dbReference type="RefSeq" id="WP_002659436.1">
    <property type="nucleotide sequence ID" value="NZ_JH719942.1"/>
</dbReference>
<dbReference type="Proteomes" id="UP000005113">
    <property type="component" value="Unassembled WGS sequence"/>
</dbReference>
<dbReference type="OrthoDB" id="927019at2"/>